<keyword evidence="1" id="KW-1133">Transmembrane helix</keyword>
<reference evidence="2 3" key="1">
    <citation type="submission" date="2023-10" db="EMBL/GenBank/DDBJ databases">
        <title>The genome sequence of Streptomyces sp. HUAS YS2.</title>
        <authorList>
            <person name="Mo P."/>
        </authorList>
    </citation>
    <scope>NUCLEOTIDE SEQUENCE [LARGE SCALE GENOMIC DNA]</scope>
    <source>
        <strain evidence="2 3">HUAS YS2</strain>
    </source>
</reference>
<evidence type="ECO:0000313" key="3">
    <source>
        <dbReference type="Proteomes" id="UP001301731"/>
    </source>
</evidence>
<proteinExistence type="predicted"/>
<dbReference type="Proteomes" id="UP001301731">
    <property type="component" value="Chromosome"/>
</dbReference>
<gene>
    <name evidence="2" type="ORF">R2D22_25690</name>
</gene>
<evidence type="ECO:0000256" key="1">
    <source>
        <dbReference type="SAM" id="Phobius"/>
    </source>
</evidence>
<accession>A0ABZ0LYR8</accession>
<keyword evidence="1" id="KW-0812">Transmembrane</keyword>
<dbReference type="EMBL" id="CP137573">
    <property type="protein sequence ID" value="WOX24589.1"/>
    <property type="molecule type" value="Genomic_DNA"/>
</dbReference>
<keyword evidence="3" id="KW-1185">Reference proteome</keyword>
<organism evidence="2 3">
    <name type="scientific">Streptomyces solicathayae</name>
    <dbReference type="NCBI Taxonomy" id="3081768"/>
    <lineage>
        <taxon>Bacteria</taxon>
        <taxon>Bacillati</taxon>
        <taxon>Actinomycetota</taxon>
        <taxon>Actinomycetes</taxon>
        <taxon>Kitasatosporales</taxon>
        <taxon>Streptomycetaceae</taxon>
        <taxon>Streptomyces</taxon>
    </lineage>
</organism>
<feature type="transmembrane region" description="Helical" evidence="1">
    <location>
        <begin position="24"/>
        <end position="46"/>
    </location>
</feature>
<name>A0ABZ0LYR8_9ACTN</name>
<dbReference type="RefSeq" id="WP_318107035.1">
    <property type="nucleotide sequence ID" value="NZ_CP137573.1"/>
</dbReference>
<keyword evidence="1" id="KW-0472">Membrane</keyword>
<protein>
    <submittedName>
        <fullName evidence="2">Uncharacterized protein</fullName>
    </submittedName>
</protein>
<sequence length="52" mass="5579">MTDQDPIRDTLTEAGTGLLRTLRIILLIIVVPIVLMGAVGMLFFALGGTVDH</sequence>
<evidence type="ECO:0000313" key="2">
    <source>
        <dbReference type="EMBL" id="WOX24589.1"/>
    </source>
</evidence>